<feature type="region of interest" description="Disordered" evidence="1">
    <location>
        <begin position="1"/>
        <end position="62"/>
    </location>
</feature>
<gene>
    <name evidence="2" type="ORF">C2L97_20125</name>
</gene>
<dbReference type="EMBL" id="CP026093">
    <property type="protein sequence ID" value="AYB59042.1"/>
    <property type="molecule type" value="Genomic_DNA"/>
</dbReference>
<sequence length="62" mass="6611">MVRLGRPGRGGTGPQETGGDFEHEGATLLDSQTSGTACRLAGQRERPACPRNGRADMEDARR</sequence>
<reference evidence="2" key="1">
    <citation type="submission" date="2018-01" db="EMBL/GenBank/DDBJ databases">
        <title>Complete Genome Sequence of three strains from Ralstonia solanacearum ecotype Moko sequevar IIA-53 from Brazil.</title>
        <authorList>
            <person name="Silva J.R."/>
            <person name="Albuquerque G.M.R."/>
            <person name="Pais A.K.L."/>
            <person name="Silva A.M.F."/>
            <person name="Boiteux M.E.N.F."/>
            <person name="Souza E.B."/>
            <person name="Mariano R.L.R."/>
        </authorList>
    </citation>
    <scope>NUCLEOTIDE SEQUENCE [LARGE SCALE GENOMIC DNA]</scope>
    <source>
        <strain evidence="2">SFC</strain>
        <plasmid evidence="2">unnamed</plasmid>
    </source>
</reference>
<dbReference type="AlphaFoldDB" id="A0A809E3L9"/>
<proteinExistence type="predicted"/>
<name>A0A809E3L9_RALSL</name>
<keyword evidence="2" id="KW-0614">Plasmid</keyword>
<feature type="compositionally biased region" description="Basic and acidic residues" evidence="1">
    <location>
        <begin position="42"/>
        <end position="62"/>
    </location>
</feature>
<protein>
    <submittedName>
        <fullName evidence="2">Uncharacterized protein</fullName>
    </submittedName>
</protein>
<geneLocation type="plasmid" evidence="2">
    <name>unnamed</name>
</geneLocation>
<evidence type="ECO:0000313" key="2">
    <source>
        <dbReference type="EMBL" id="AYB59042.1"/>
    </source>
</evidence>
<accession>A0A809E3L9</accession>
<evidence type="ECO:0000256" key="1">
    <source>
        <dbReference type="SAM" id="MobiDB-lite"/>
    </source>
</evidence>
<organism evidence="2">
    <name type="scientific">Ralstonia solanacearum</name>
    <name type="common">Pseudomonas solanacearum</name>
    <dbReference type="NCBI Taxonomy" id="305"/>
    <lineage>
        <taxon>Bacteria</taxon>
        <taxon>Pseudomonadati</taxon>
        <taxon>Pseudomonadota</taxon>
        <taxon>Betaproteobacteria</taxon>
        <taxon>Burkholderiales</taxon>
        <taxon>Burkholderiaceae</taxon>
        <taxon>Ralstonia</taxon>
        <taxon>Ralstonia solanacearum species complex</taxon>
    </lineage>
</organism>